<dbReference type="EMBL" id="LR593887">
    <property type="protein sequence ID" value="VTS04778.1"/>
    <property type="molecule type" value="Genomic_DNA"/>
</dbReference>
<keyword evidence="1" id="KW-0732">Signal</keyword>
<proteinExistence type="predicted"/>
<reference evidence="2" key="1">
    <citation type="submission" date="2019-04" db="EMBL/GenBank/DDBJ databases">
        <authorList>
            <consortium name="Science for Life Laboratories"/>
        </authorList>
    </citation>
    <scope>NUCLEOTIDE SEQUENCE</scope>
    <source>
        <strain evidence="2">MBLW1</strain>
    </source>
</reference>
<dbReference type="AlphaFoldDB" id="A0A6C2YRU9"/>
<dbReference type="Proteomes" id="UP000464378">
    <property type="component" value="Chromosome"/>
</dbReference>
<feature type="chain" id="PRO_5036383912" evidence="1">
    <location>
        <begin position="24"/>
        <end position="299"/>
    </location>
</feature>
<dbReference type="KEGG" id="tim:GMBLW1_02550"/>
<organism evidence="2">
    <name type="scientific">Tuwongella immobilis</name>
    <dbReference type="NCBI Taxonomy" id="692036"/>
    <lineage>
        <taxon>Bacteria</taxon>
        <taxon>Pseudomonadati</taxon>
        <taxon>Planctomycetota</taxon>
        <taxon>Planctomycetia</taxon>
        <taxon>Gemmatales</taxon>
        <taxon>Gemmataceae</taxon>
        <taxon>Tuwongella</taxon>
    </lineage>
</organism>
<protein>
    <submittedName>
        <fullName evidence="2">Uncharacterized protein</fullName>
    </submittedName>
</protein>
<gene>
    <name evidence="2" type="ORF">GMBLW1_02550</name>
</gene>
<name>A0A6C2YRU9_9BACT</name>
<dbReference type="InParanoid" id="A0A6C2YRU9"/>
<accession>A0A6C2YRU9</accession>
<dbReference type="RefSeq" id="WP_162658867.1">
    <property type="nucleotide sequence ID" value="NZ_LR593887.1"/>
</dbReference>
<keyword evidence="3" id="KW-1185">Reference proteome</keyword>
<evidence type="ECO:0000313" key="3">
    <source>
        <dbReference type="Proteomes" id="UP000464378"/>
    </source>
</evidence>
<sequence length="299" mass="33552">MRMMLPIGMLLGMMGLITPSSRADETTPLTEMNARFRAIYARAGSLTLKPDSPVILLEGDDLVLLHHGERKVERAIPKGYHDRKAISHLPLGLVVLLNEVGPMGLTDADRTDLTEIRARAEAAQRYLPKLGWTGDLLARQEKIFAASIAFIDRALQKGAPPAAEIQQFARDMAPLVMSNAAESTALQIDGMHSIVRKWQKAMPPEEWKKLTVVIVGAQMPRKGNLATQYFAKLLNEPGEGRRIIYAESLWEEPKALRLLATHRVDRKVAVAFFNDDERMHRDLLDDAAKDYLAHFDWNK</sequence>
<dbReference type="EMBL" id="LR586016">
    <property type="protein sequence ID" value="VIP03705.1"/>
    <property type="molecule type" value="Genomic_DNA"/>
</dbReference>
<evidence type="ECO:0000256" key="1">
    <source>
        <dbReference type="SAM" id="SignalP"/>
    </source>
</evidence>
<evidence type="ECO:0000313" key="2">
    <source>
        <dbReference type="EMBL" id="VIP03705.1"/>
    </source>
</evidence>
<feature type="signal peptide" evidence="1">
    <location>
        <begin position="1"/>
        <end position="23"/>
    </location>
</feature>